<keyword evidence="2" id="KW-1185">Reference proteome</keyword>
<dbReference type="HOGENOM" id="CLU_124012_0_0_1"/>
<proteinExistence type="predicted"/>
<protein>
    <submittedName>
        <fullName evidence="1">Uncharacterized protein</fullName>
    </submittedName>
</protein>
<evidence type="ECO:0000313" key="1">
    <source>
        <dbReference type="EMBL" id="EOB11247.1"/>
    </source>
</evidence>
<name>R0KM71_NOSB1</name>
<organism evidence="1 2">
    <name type="scientific">Nosema bombycis (strain CQ1 / CVCC 102059)</name>
    <name type="common">Microsporidian parasite</name>
    <name type="synonym">Pebrine of silkworm</name>
    <dbReference type="NCBI Taxonomy" id="578461"/>
    <lineage>
        <taxon>Eukaryota</taxon>
        <taxon>Fungi</taxon>
        <taxon>Fungi incertae sedis</taxon>
        <taxon>Microsporidia</taxon>
        <taxon>Nosematidae</taxon>
        <taxon>Nosema</taxon>
    </lineage>
</organism>
<dbReference type="VEuPathDB" id="MicrosporidiaDB:NBO_1357g0001"/>
<accession>R0KM71</accession>
<dbReference type="AlphaFoldDB" id="R0KM71"/>
<sequence length="188" mass="21651">MKKLMIILMLLKTSEESKRKCTYDEVKDLNRTDPYDLCNHCIHNDTYENFSYFNSLNIKQPHAKLEKLICPIKYMLPNKYNDLPVLSEEDVNICLNDAENISNPAVMMEVSSINSSSLNEIPNLNAEDLNIVKVPKLLVDESCHLNVYEEDGLNETKYKDDIISNASNVALENNEHDHFRKSIARETP</sequence>
<dbReference type="EMBL" id="KB910264">
    <property type="protein sequence ID" value="EOB11247.1"/>
    <property type="molecule type" value="Genomic_DNA"/>
</dbReference>
<evidence type="ECO:0000313" key="2">
    <source>
        <dbReference type="Proteomes" id="UP000016927"/>
    </source>
</evidence>
<reference evidence="1 2" key="1">
    <citation type="journal article" date="2013" name="BMC Genomics">
        <title>Comparative genomics of parasitic silkworm microsporidia reveal an association between genome expansion and host adaptation.</title>
        <authorList>
            <person name="Pan G."/>
            <person name="Xu J."/>
            <person name="Li T."/>
            <person name="Xia Q."/>
            <person name="Liu S.L."/>
            <person name="Zhang G."/>
            <person name="Li S."/>
            <person name="Li C."/>
            <person name="Liu H."/>
            <person name="Yang L."/>
            <person name="Liu T."/>
            <person name="Zhang X."/>
            <person name="Wu Z."/>
            <person name="Fan W."/>
            <person name="Dang X."/>
            <person name="Xiang H."/>
            <person name="Tao M."/>
            <person name="Li Y."/>
            <person name="Hu J."/>
            <person name="Li Z."/>
            <person name="Lin L."/>
            <person name="Luo J."/>
            <person name="Geng L."/>
            <person name="Wang L."/>
            <person name="Long M."/>
            <person name="Wan Y."/>
            <person name="He N."/>
            <person name="Zhang Z."/>
            <person name="Lu C."/>
            <person name="Keeling P.J."/>
            <person name="Wang J."/>
            <person name="Xiang Z."/>
            <person name="Zhou Z."/>
        </authorList>
    </citation>
    <scope>NUCLEOTIDE SEQUENCE [LARGE SCALE GENOMIC DNA]</scope>
    <source>
        <strain evidence="2">CQ1 / CVCC 102059</strain>
    </source>
</reference>
<dbReference type="Proteomes" id="UP000016927">
    <property type="component" value="Unassembled WGS sequence"/>
</dbReference>
<gene>
    <name evidence="1" type="ORF">NBO_1357g0001</name>
</gene>